<evidence type="ECO:0000313" key="3">
    <source>
        <dbReference type="EMBL" id="RYT68402.1"/>
    </source>
</evidence>
<evidence type="ECO:0000313" key="1">
    <source>
        <dbReference type="EMBL" id="KAA5274726.1"/>
    </source>
</evidence>
<dbReference type="AlphaFoldDB" id="A0A415RXU8"/>
<dbReference type="KEGG" id="beg:INE88_00744"/>
<reference evidence="1 5" key="1">
    <citation type="journal article" date="2019" name="Nat. Med.">
        <title>A library of human gut bacterial isolates paired with longitudinal multiomics data enables mechanistic microbiome research.</title>
        <authorList>
            <person name="Poyet M."/>
            <person name="Groussin M."/>
            <person name="Gibbons S.M."/>
            <person name="Avila-Pacheco J."/>
            <person name="Jiang X."/>
            <person name="Kearney S.M."/>
            <person name="Perrotta A.R."/>
            <person name="Berdy B."/>
            <person name="Zhao S."/>
            <person name="Lieberman T.D."/>
            <person name="Swanson P.K."/>
            <person name="Smith M."/>
            <person name="Roesemann S."/>
            <person name="Alexander J.E."/>
            <person name="Rich S.A."/>
            <person name="Livny J."/>
            <person name="Vlamakis H."/>
            <person name="Clish C."/>
            <person name="Bullock K."/>
            <person name="Deik A."/>
            <person name="Scott J."/>
            <person name="Pierce K.A."/>
            <person name="Xavier R.J."/>
            <person name="Alm E.J."/>
        </authorList>
    </citation>
    <scope>NUCLEOTIDE SEQUENCE [LARGE SCALE GENOMIC DNA]</scope>
    <source>
        <strain evidence="1 5">BIOML-A1</strain>
    </source>
</reference>
<evidence type="ECO:0000313" key="2">
    <source>
        <dbReference type="EMBL" id="QUT43956.1"/>
    </source>
</evidence>
<dbReference type="Proteomes" id="UP000291917">
    <property type="component" value="Unassembled WGS sequence"/>
</dbReference>
<keyword evidence="5" id="KW-1185">Reference proteome</keyword>
<gene>
    <name evidence="3" type="ORF">EAJ03_18140</name>
    <name evidence="1" type="ORF">F2Z23_06445</name>
    <name evidence="2" type="ORF">INE88_00744</name>
</gene>
<accession>A0A415RXU8</accession>
<evidence type="ECO:0000313" key="5">
    <source>
        <dbReference type="Proteomes" id="UP000335496"/>
    </source>
</evidence>
<dbReference type="EMBL" id="RCXL01000042">
    <property type="protein sequence ID" value="RYT68402.1"/>
    <property type="molecule type" value="Genomic_DNA"/>
</dbReference>
<dbReference type="RefSeq" id="WP_021939663.1">
    <property type="nucleotide sequence ID" value="NZ_CP072227.1"/>
</dbReference>
<name>A0A415RXU8_9BACE</name>
<dbReference type="EMBL" id="VVZX01000007">
    <property type="protein sequence ID" value="KAA5274726.1"/>
    <property type="molecule type" value="Genomic_DNA"/>
</dbReference>
<dbReference type="Proteomes" id="UP000335496">
    <property type="component" value="Unassembled WGS sequence"/>
</dbReference>
<organism evidence="3 4">
    <name type="scientific">Bacteroides eggerthii</name>
    <dbReference type="NCBI Taxonomy" id="28111"/>
    <lineage>
        <taxon>Bacteria</taxon>
        <taxon>Pseudomonadati</taxon>
        <taxon>Bacteroidota</taxon>
        <taxon>Bacteroidia</taxon>
        <taxon>Bacteroidales</taxon>
        <taxon>Bacteroidaceae</taxon>
        <taxon>Bacteroides</taxon>
    </lineage>
</organism>
<sequence length="191" mass="21559">MIQQLKLLLIVFASCIVVDSYAQKVVVDGAGRVIIDASAIPNTTMPKARTTDATLYDAGTNTLTNISSELSNEKVFRTFEVLKKDLREPLRPDKLRVNWLAAIEACYNLSDDGGGWRLPTERELNLIKILHYKLIAIQGFEKVNDNFWSATDGWQKKTAYYLSYDRGMSSLSSSGDKVRLMYVRCIRDITP</sequence>
<protein>
    <submittedName>
        <fullName evidence="3">DUF1566 domain-containing protein</fullName>
    </submittedName>
</protein>
<dbReference type="Proteomes" id="UP000679226">
    <property type="component" value="Chromosome"/>
</dbReference>
<reference evidence="3 4" key="2">
    <citation type="journal article" date="2019" name="Science, e1252229">
        <title>Invertible promoters mediate bacterial phase variation, antibiotic resistance, and host adaptation in the gut.</title>
        <authorList>
            <person name="Jiang X."/>
            <person name="Hall A.B."/>
            <person name="Arthur T.D."/>
            <person name="Plichta D.R."/>
            <person name="Covington C.T."/>
            <person name="Poyet M."/>
            <person name="Crothers J."/>
            <person name="Moses P.L."/>
            <person name="Tolonen A.C."/>
            <person name="Vlamakis H."/>
            <person name="Alm E.J."/>
            <person name="Xavier R.J."/>
        </authorList>
    </citation>
    <scope>NUCLEOTIDE SEQUENCE [LARGE SCALE GENOMIC DNA]</scope>
    <source>
        <strain evidence="4">bj_0095</strain>
        <strain evidence="3">Bj_0095</strain>
    </source>
</reference>
<reference evidence="2" key="3">
    <citation type="journal article" date="2021" name="PLoS Genet.">
        <title>Mobile Type VI secretion system loci of the gut Bacteroidales display extensive intra-ecosystem transfer, multi-species spread and geographical clustering.</title>
        <authorList>
            <person name="Garcia-Bayona L."/>
            <person name="Coyne M.J."/>
            <person name="Comstock L.E."/>
        </authorList>
    </citation>
    <scope>NUCLEOTIDE SEQUENCE</scope>
    <source>
        <strain evidence="2">CL11T00C20</strain>
    </source>
</reference>
<evidence type="ECO:0000313" key="4">
    <source>
        <dbReference type="Proteomes" id="UP000291917"/>
    </source>
</evidence>
<dbReference type="EMBL" id="CP072227">
    <property type="protein sequence ID" value="QUT43956.1"/>
    <property type="molecule type" value="Genomic_DNA"/>
</dbReference>
<proteinExistence type="predicted"/>